<name>A0ACC0MS49_RHOML</name>
<protein>
    <submittedName>
        <fullName evidence="1">Uncharacterized protein</fullName>
    </submittedName>
</protein>
<reference evidence="1" key="1">
    <citation type="submission" date="2022-02" db="EMBL/GenBank/DDBJ databases">
        <title>Plant Genome Project.</title>
        <authorList>
            <person name="Zhang R.-G."/>
        </authorList>
    </citation>
    <scope>NUCLEOTIDE SEQUENCE</scope>
    <source>
        <strain evidence="1">AT1</strain>
    </source>
</reference>
<comment type="caution">
    <text evidence="1">The sequence shown here is derived from an EMBL/GenBank/DDBJ whole genome shotgun (WGS) entry which is preliminary data.</text>
</comment>
<keyword evidence="2" id="KW-1185">Reference proteome</keyword>
<accession>A0ACC0MS49</accession>
<proteinExistence type="predicted"/>
<gene>
    <name evidence="1" type="ORF">RHMOL_Rhmol08G0240300</name>
</gene>
<evidence type="ECO:0000313" key="1">
    <source>
        <dbReference type="EMBL" id="KAI8543719.1"/>
    </source>
</evidence>
<sequence>MQATIAVRPNRTHLGMSRLVTTRTTPPSRLTSKPCFNYEKGNNIDNYLAESYENFNLNKFEEMTLNPNEFKKVTKLGYFEFILFYEYPNEDFRCDFERAPILEFAYWRFDDGGDDVSIFDELLDE</sequence>
<dbReference type="Proteomes" id="UP001062846">
    <property type="component" value="Chromosome 8"/>
</dbReference>
<organism evidence="1 2">
    <name type="scientific">Rhododendron molle</name>
    <name type="common">Chinese azalea</name>
    <name type="synonym">Azalea mollis</name>
    <dbReference type="NCBI Taxonomy" id="49168"/>
    <lineage>
        <taxon>Eukaryota</taxon>
        <taxon>Viridiplantae</taxon>
        <taxon>Streptophyta</taxon>
        <taxon>Embryophyta</taxon>
        <taxon>Tracheophyta</taxon>
        <taxon>Spermatophyta</taxon>
        <taxon>Magnoliopsida</taxon>
        <taxon>eudicotyledons</taxon>
        <taxon>Gunneridae</taxon>
        <taxon>Pentapetalae</taxon>
        <taxon>asterids</taxon>
        <taxon>Ericales</taxon>
        <taxon>Ericaceae</taxon>
        <taxon>Ericoideae</taxon>
        <taxon>Rhodoreae</taxon>
        <taxon>Rhododendron</taxon>
    </lineage>
</organism>
<dbReference type="EMBL" id="CM046395">
    <property type="protein sequence ID" value="KAI8543719.1"/>
    <property type="molecule type" value="Genomic_DNA"/>
</dbReference>
<evidence type="ECO:0000313" key="2">
    <source>
        <dbReference type="Proteomes" id="UP001062846"/>
    </source>
</evidence>